<protein>
    <submittedName>
        <fullName evidence="5">Helix-turn-helix transcriptional regulator</fullName>
    </submittedName>
</protein>
<dbReference type="PROSITE" id="PS01124">
    <property type="entry name" value="HTH_ARAC_FAMILY_2"/>
    <property type="match status" value="1"/>
</dbReference>
<dbReference type="GO" id="GO:0003700">
    <property type="term" value="F:DNA-binding transcription factor activity"/>
    <property type="evidence" value="ECO:0007669"/>
    <property type="project" value="InterPro"/>
</dbReference>
<dbReference type="SUPFAM" id="SSF51215">
    <property type="entry name" value="Regulatory protein AraC"/>
    <property type="match status" value="1"/>
</dbReference>
<dbReference type="AlphaFoldDB" id="A0A9D1ACW4"/>
<keyword evidence="3" id="KW-0804">Transcription</keyword>
<dbReference type="InterPro" id="IPR037923">
    <property type="entry name" value="HTH-like"/>
</dbReference>
<dbReference type="InterPro" id="IPR018060">
    <property type="entry name" value="HTH_AraC"/>
</dbReference>
<dbReference type="PRINTS" id="PR00032">
    <property type="entry name" value="HTHARAC"/>
</dbReference>
<dbReference type="InterPro" id="IPR014710">
    <property type="entry name" value="RmlC-like_jellyroll"/>
</dbReference>
<evidence type="ECO:0000256" key="3">
    <source>
        <dbReference type="ARBA" id="ARBA00023163"/>
    </source>
</evidence>
<evidence type="ECO:0000313" key="5">
    <source>
        <dbReference type="EMBL" id="HIR14050.1"/>
    </source>
</evidence>
<dbReference type="EMBL" id="DVGK01000105">
    <property type="protein sequence ID" value="HIR14050.1"/>
    <property type="molecule type" value="Genomic_DNA"/>
</dbReference>
<proteinExistence type="predicted"/>
<dbReference type="InterPro" id="IPR020449">
    <property type="entry name" value="Tscrpt_reg_AraC-type_HTH"/>
</dbReference>
<gene>
    <name evidence="5" type="ORF">IAB31_09035</name>
</gene>
<evidence type="ECO:0000256" key="2">
    <source>
        <dbReference type="ARBA" id="ARBA00023125"/>
    </source>
</evidence>
<dbReference type="GO" id="GO:0043565">
    <property type="term" value="F:sequence-specific DNA binding"/>
    <property type="evidence" value="ECO:0007669"/>
    <property type="project" value="InterPro"/>
</dbReference>
<reference evidence="5" key="1">
    <citation type="submission" date="2020-10" db="EMBL/GenBank/DDBJ databases">
        <authorList>
            <person name="Gilroy R."/>
        </authorList>
    </citation>
    <scope>NUCLEOTIDE SEQUENCE</scope>
    <source>
        <strain evidence="5">ChiSjej4B22-8148</strain>
    </source>
</reference>
<sequence length="288" mass="33772">MIQNEEELWLSTAALPRIEEMGFITAPMDFIHADRVLDFHVFIYVTKGEITVTEKETDYRIGPGEALFLKAGIRHYGKKKILAGTAWFYIHFRLEQESRYGEFVPSSRPAFHEGCREALCQALLPKTLQNLSGTQAESRLLELWNVCKNSDPFRNFTLNYLLYGFLRECVLLRFHDLLKEMSLADQIALYLERHACERFSSRKLEKEFFLSYKYLASVFKKEKGMSVGEYHTRIRVQRACGMLRGTSMRISEVSEEVGYPDPLYFSRVFRQIMGMGPREWRRKIPFQN</sequence>
<dbReference type="Pfam" id="PF02311">
    <property type="entry name" value="AraC_binding"/>
    <property type="match status" value="1"/>
</dbReference>
<keyword evidence="1" id="KW-0805">Transcription regulation</keyword>
<dbReference type="Pfam" id="PF12833">
    <property type="entry name" value="HTH_18"/>
    <property type="match status" value="1"/>
</dbReference>
<keyword evidence="2" id="KW-0238">DNA-binding</keyword>
<name>A0A9D1ACW4_9FIRM</name>
<comment type="caution">
    <text evidence="5">The sequence shown here is derived from an EMBL/GenBank/DDBJ whole genome shotgun (WGS) entry which is preliminary data.</text>
</comment>
<dbReference type="Gene3D" id="1.10.10.60">
    <property type="entry name" value="Homeodomain-like"/>
    <property type="match status" value="2"/>
</dbReference>
<dbReference type="Gene3D" id="2.60.120.10">
    <property type="entry name" value="Jelly Rolls"/>
    <property type="match status" value="1"/>
</dbReference>
<evidence type="ECO:0000259" key="4">
    <source>
        <dbReference type="PROSITE" id="PS01124"/>
    </source>
</evidence>
<reference evidence="5" key="2">
    <citation type="journal article" date="2021" name="PeerJ">
        <title>Extensive microbial diversity within the chicken gut microbiome revealed by metagenomics and culture.</title>
        <authorList>
            <person name="Gilroy R."/>
            <person name="Ravi A."/>
            <person name="Getino M."/>
            <person name="Pursley I."/>
            <person name="Horton D.L."/>
            <person name="Alikhan N.F."/>
            <person name="Baker D."/>
            <person name="Gharbi K."/>
            <person name="Hall N."/>
            <person name="Watson M."/>
            <person name="Adriaenssens E.M."/>
            <person name="Foster-Nyarko E."/>
            <person name="Jarju S."/>
            <person name="Secka A."/>
            <person name="Antonio M."/>
            <person name="Oren A."/>
            <person name="Chaudhuri R.R."/>
            <person name="La Ragione R."/>
            <person name="Hildebrand F."/>
            <person name="Pallen M.J."/>
        </authorList>
    </citation>
    <scope>NUCLEOTIDE SEQUENCE</scope>
    <source>
        <strain evidence="5">ChiSjej4B22-8148</strain>
    </source>
</reference>
<dbReference type="InterPro" id="IPR003313">
    <property type="entry name" value="AraC-bd"/>
</dbReference>
<evidence type="ECO:0000256" key="1">
    <source>
        <dbReference type="ARBA" id="ARBA00023015"/>
    </source>
</evidence>
<accession>A0A9D1ACW4</accession>
<dbReference type="PANTHER" id="PTHR43280">
    <property type="entry name" value="ARAC-FAMILY TRANSCRIPTIONAL REGULATOR"/>
    <property type="match status" value="1"/>
</dbReference>
<dbReference type="Proteomes" id="UP000886757">
    <property type="component" value="Unassembled WGS sequence"/>
</dbReference>
<evidence type="ECO:0000313" key="6">
    <source>
        <dbReference type="Proteomes" id="UP000886757"/>
    </source>
</evidence>
<dbReference type="SMART" id="SM00342">
    <property type="entry name" value="HTH_ARAC"/>
    <property type="match status" value="1"/>
</dbReference>
<dbReference type="PANTHER" id="PTHR43280:SF30">
    <property type="entry name" value="MMSAB OPERON REGULATORY PROTEIN"/>
    <property type="match status" value="1"/>
</dbReference>
<dbReference type="SUPFAM" id="SSF46689">
    <property type="entry name" value="Homeodomain-like"/>
    <property type="match status" value="1"/>
</dbReference>
<feature type="domain" description="HTH araC/xylS-type" evidence="4">
    <location>
        <begin position="185"/>
        <end position="283"/>
    </location>
</feature>
<organism evidence="5 6">
    <name type="scientific">Candidatus Choladousia intestinavium</name>
    <dbReference type="NCBI Taxonomy" id="2840727"/>
    <lineage>
        <taxon>Bacteria</taxon>
        <taxon>Bacillati</taxon>
        <taxon>Bacillota</taxon>
        <taxon>Clostridia</taxon>
        <taxon>Lachnospirales</taxon>
        <taxon>Lachnospiraceae</taxon>
        <taxon>Lachnospiraceae incertae sedis</taxon>
        <taxon>Candidatus Choladousia</taxon>
    </lineage>
</organism>
<dbReference type="InterPro" id="IPR009057">
    <property type="entry name" value="Homeodomain-like_sf"/>
</dbReference>